<keyword evidence="1" id="KW-0175">Coiled coil</keyword>
<comment type="caution">
    <text evidence="2">The sequence shown here is derived from an EMBL/GenBank/DDBJ whole genome shotgun (WGS) entry which is preliminary data.</text>
</comment>
<dbReference type="Proteomes" id="UP000242188">
    <property type="component" value="Unassembled WGS sequence"/>
</dbReference>
<dbReference type="AlphaFoldDB" id="A0A210PXR5"/>
<evidence type="ECO:0000313" key="2">
    <source>
        <dbReference type="EMBL" id="OWF41288.1"/>
    </source>
</evidence>
<protein>
    <submittedName>
        <fullName evidence="2">Leucine-rich PPR motif-containing protein, mitochondrial</fullName>
    </submittedName>
</protein>
<dbReference type="GO" id="GO:0005739">
    <property type="term" value="C:mitochondrion"/>
    <property type="evidence" value="ECO:0007669"/>
    <property type="project" value="TreeGrafter"/>
</dbReference>
<gene>
    <name evidence="2" type="ORF">KP79_PYT13126</name>
</gene>
<dbReference type="Gene3D" id="1.25.40.10">
    <property type="entry name" value="Tetratricopeptide repeat domain"/>
    <property type="match status" value="1"/>
</dbReference>
<accession>A0A210PXR5</accession>
<dbReference type="PANTHER" id="PTHR46669">
    <property type="entry name" value="LEUCINE-RICH PPR MOTIF-CONTAINING PROTEIN, MITOCHONDRIAL"/>
    <property type="match status" value="1"/>
</dbReference>
<reference evidence="2 3" key="1">
    <citation type="journal article" date="2017" name="Nat. Ecol. Evol.">
        <title>Scallop genome provides insights into evolution of bilaterian karyotype and development.</title>
        <authorList>
            <person name="Wang S."/>
            <person name="Zhang J."/>
            <person name="Jiao W."/>
            <person name="Li J."/>
            <person name="Xun X."/>
            <person name="Sun Y."/>
            <person name="Guo X."/>
            <person name="Huan P."/>
            <person name="Dong B."/>
            <person name="Zhang L."/>
            <person name="Hu X."/>
            <person name="Sun X."/>
            <person name="Wang J."/>
            <person name="Zhao C."/>
            <person name="Wang Y."/>
            <person name="Wang D."/>
            <person name="Huang X."/>
            <person name="Wang R."/>
            <person name="Lv J."/>
            <person name="Li Y."/>
            <person name="Zhang Z."/>
            <person name="Liu B."/>
            <person name="Lu W."/>
            <person name="Hui Y."/>
            <person name="Liang J."/>
            <person name="Zhou Z."/>
            <person name="Hou R."/>
            <person name="Li X."/>
            <person name="Liu Y."/>
            <person name="Li H."/>
            <person name="Ning X."/>
            <person name="Lin Y."/>
            <person name="Zhao L."/>
            <person name="Xing Q."/>
            <person name="Dou J."/>
            <person name="Li Y."/>
            <person name="Mao J."/>
            <person name="Guo H."/>
            <person name="Dou H."/>
            <person name="Li T."/>
            <person name="Mu C."/>
            <person name="Jiang W."/>
            <person name="Fu Q."/>
            <person name="Fu X."/>
            <person name="Miao Y."/>
            <person name="Liu J."/>
            <person name="Yu Q."/>
            <person name="Li R."/>
            <person name="Liao H."/>
            <person name="Li X."/>
            <person name="Kong Y."/>
            <person name="Jiang Z."/>
            <person name="Chourrout D."/>
            <person name="Li R."/>
            <person name="Bao Z."/>
        </authorList>
    </citation>
    <scope>NUCLEOTIDE SEQUENCE [LARGE SCALE GENOMIC DNA]</scope>
    <source>
        <strain evidence="2 3">PY_sf001</strain>
    </source>
</reference>
<dbReference type="InterPro" id="IPR033490">
    <property type="entry name" value="LRP130"/>
</dbReference>
<evidence type="ECO:0000313" key="3">
    <source>
        <dbReference type="Proteomes" id="UP000242188"/>
    </source>
</evidence>
<feature type="coiled-coil region" evidence="1">
    <location>
        <begin position="468"/>
        <end position="502"/>
    </location>
</feature>
<keyword evidence="3" id="KW-1185">Reference proteome</keyword>
<dbReference type="InterPro" id="IPR011990">
    <property type="entry name" value="TPR-like_helical_dom_sf"/>
</dbReference>
<dbReference type="GO" id="GO:0070129">
    <property type="term" value="P:regulation of mitochondrial translation"/>
    <property type="evidence" value="ECO:0007669"/>
    <property type="project" value="TreeGrafter"/>
</dbReference>
<dbReference type="PANTHER" id="PTHR46669:SF1">
    <property type="entry name" value="LEUCINE-RICH PPR MOTIF-CONTAINING PROTEIN, MITOCHONDRIAL"/>
    <property type="match status" value="1"/>
</dbReference>
<name>A0A210PXR5_MIZYE</name>
<proteinExistence type="predicted"/>
<dbReference type="STRING" id="6573.A0A210PXR5"/>
<sequence length="852" mass="97662">MAASMRVFCRKAPPVYSLFCGPRTLSTMQSMRIPAQTVKRPSKADELDVFVTSMYKMRKNLELRRFIPIVPFIKTSAILKNKTQAGEHISNSQWSDLLSMTGEVLNVRKFRRKRIASNTWNFMKSCKGNGLDVSNFTTYLMVSKENEMEIDITSLKEEMRKAGLSPDQEFFEELVGYHSAHGQLESVKEVIKEMESASYRMTAKTLSNYIWAEFNAGYQDDLTNILESMSCYNVAPDLNCYMTMLKCYAVKGDMSKIEELILTAEKEVGMKQLHRLQLLVPLIFNKHEAIAVKLFGSLCDTHHDVEKSDMTEIEYCGNQLVVNLQLQMGFNVYNLFTRTAPYFIRSYARGPAKKKNVHLQGYGMLDRTAASLTVQMIKNDVVTWDRMLLEAKTISEEYTALIFLEAKKEGILKSGSYEQICTFIETGHSSKYFTSQSREFLKNIAFACLSGESLDLNSKEIKLFFGDLKESRQSKQKLQNTYEKVQSNLNEIEKEIQSGNDDEVLRKFDEMKKGYDERGQSNFAKKLVIMYRDRKKFEQAMHFLDVMVRANPSFPFLSNTLAYLLMEMLEHGEYRGIVKCINNYLDIAIEMKEKMAVIPHSQLMLILKVLVAFLRPAEVFKILGRIRAHHAFFRMESINFLSLYLKRDVSLAVEALEELLKHSQIRRLDYLQIMIELVQEDDQPLIDKVYSIANRREGKPSADVLLTSAYLINDRVEEARQIPSTTTVSDRTLGHVKDVHIIACIILLKSKPDMLNELVHLQDSLGLRQILAEVLKSGVGSHYEGTRKVIIQYMSENPGSALDVMCSSMMEPGQLELEKLKTQMMKKVRCTYLQSIVDVCRSRSGTTEEMGA</sequence>
<evidence type="ECO:0000256" key="1">
    <source>
        <dbReference type="SAM" id="Coils"/>
    </source>
</evidence>
<dbReference type="GO" id="GO:0005634">
    <property type="term" value="C:nucleus"/>
    <property type="evidence" value="ECO:0007669"/>
    <property type="project" value="TreeGrafter"/>
</dbReference>
<dbReference type="EMBL" id="NEDP02005411">
    <property type="protein sequence ID" value="OWF41288.1"/>
    <property type="molecule type" value="Genomic_DNA"/>
</dbReference>
<organism evidence="2 3">
    <name type="scientific">Mizuhopecten yessoensis</name>
    <name type="common">Japanese scallop</name>
    <name type="synonym">Patinopecten yessoensis</name>
    <dbReference type="NCBI Taxonomy" id="6573"/>
    <lineage>
        <taxon>Eukaryota</taxon>
        <taxon>Metazoa</taxon>
        <taxon>Spiralia</taxon>
        <taxon>Lophotrochozoa</taxon>
        <taxon>Mollusca</taxon>
        <taxon>Bivalvia</taxon>
        <taxon>Autobranchia</taxon>
        <taxon>Pteriomorphia</taxon>
        <taxon>Pectinida</taxon>
        <taxon>Pectinoidea</taxon>
        <taxon>Pectinidae</taxon>
        <taxon>Mizuhopecten</taxon>
    </lineage>
</organism>
<dbReference type="OrthoDB" id="185373at2759"/>
<dbReference type="GO" id="GO:0003730">
    <property type="term" value="F:mRNA 3'-UTR binding"/>
    <property type="evidence" value="ECO:0007669"/>
    <property type="project" value="TreeGrafter"/>
</dbReference>